<evidence type="ECO:0000313" key="3">
    <source>
        <dbReference type="Proteomes" id="UP001237737"/>
    </source>
</evidence>
<dbReference type="EMBL" id="JAUSSK010000002">
    <property type="protein sequence ID" value="MDQ0009178.1"/>
    <property type="molecule type" value="Genomic_DNA"/>
</dbReference>
<dbReference type="PANTHER" id="PTHR31270:SF1">
    <property type="entry name" value="GLUTAMINYL-PEPTIDE CYCLOTRANSFERASE"/>
    <property type="match status" value="1"/>
</dbReference>
<comment type="caution">
    <text evidence="2">The sequence shown here is derived from an EMBL/GenBank/DDBJ whole genome shotgun (WGS) entry which is preliminary data.</text>
</comment>
<dbReference type="GO" id="GO:0016603">
    <property type="term" value="F:glutaminyl-peptide cyclotransferase activity"/>
    <property type="evidence" value="ECO:0007669"/>
    <property type="project" value="UniProtKB-EC"/>
</dbReference>
<dbReference type="InterPro" id="IPR011044">
    <property type="entry name" value="Quino_amine_DH_bsu"/>
</dbReference>
<dbReference type="SUPFAM" id="SSF50969">
    <property type="entry name" value="YVTN repeat-like/Quinoprotein amine dehydrogenase"/>
    <property type="match status" value="1"/>
</dbReference>
<keyword evidence="2" id="KW-0808">Transferase</keyword>
<sequence>MNKIAALTFVALVAGSFAAHVSAGTIPVYGYKVVHVYPHDPQAFTEGLFYEDGYLYESTGERGMSTVRKVKLATGEVVQRLDTPPGYFGEGIVSTGTKLVQLTWQEGIAFVYDKASFRLLGAFRYPGEGWAFTRDATHVYMSDGTPTIRILDPANFDRTGSIDVTADGVPLQNINELEWVKGELYANVWQTDRIARIDPGTGHVVGWIDLKGLMDKVRLADLSDDVLNGIAYDAGHDRLFVTGKRWPSLFEIRLIRQPHLP</sequence>
<protein>
    <submittedName>
        <fullName evidence="2">Glutaminyl-peptide cyclotransferase</fullName>
        <ecNumber evidence="2">2.3.2.5</ecNumber>
    </submittedName>
</protein>
<gene>
    <name evidence="2" type="ORF">J2T07_001355</name>
</gene>
<keyword evidence="1" id="KW-0732">Signal</keyword>
<name>A0ABT9SW01_9GAMM</name>
<accession>A0ABT9SW01</accession>
<keyword evidence="2" id="KW-0012">Acyltransferase</keyword>
<dbReference type="InterPro" id="IPR007788">
    <property type="entry name" value="QCT"/>
</dbReference>
<proteinExistence type="predicted"/>
<dbReference type="PANTHER" id="PTHR31270">
    <property type="entry name" value="GLUTAMINYL-PEPTIDE CYCLOTRANSFERASE"/>
    <property type="match status" value="1"/>
</dbReference>
<dbReference type="EC" id="2.3.2.5" evidence="2"/>
<evidence type="ECO:0000313" key="2">
    <source>
        <dbReference type="EMBL" id="MDQ0009178.1"/>
    </source>
</evidence>
<dbReference type="Gene3D" id="2.130.10.10">
    <property type="entry name" value="YVTN repeat-like/Quinoprotein amine dehydrogenase"/>
    <property type="match status" value="1"/>
</dbReference>
<dbReference type="Pfam" id="PF05096">
    <property type="entry name" value="Glu_cyclase_2"/>
    <property type="match status" value="1"/>
</dbReference>
<evidence type="ECO:0000256" key="1">
    <source>
        <dbReference type="SAM" id="SignalP"/>
    </source>
</evidence>
<dbReference type="InterPro" id="IPR015943">
    <property type="entry name" value="WD40/YVTN_repeat-like_dom_sf"/>
</dbReference>
<feature type="chain" id="PRO_5045490515" evidence="1">
    <location>
        <begin position="19"/>
        <end position="261"/>
    </location>
</feature>
<feature type="signal peptide" evidence="1">
    <location>
        <begin position="1"/>
        <end position="18"/>
    </location>
</feature>
<dbReference type="RefSeq" id="WP_306848444.1">
    <property type="nucleotide sequence ID" value="NZ_JAUSSK010000002.1"/>
</dbReference>
<organism evidence="2 3">
    <name type="scientific">Luteibacter jiangsuensis</name>
    <dbReference type="NCBI Taxonomy" id="637577"/>
    <lineage>
        <taxon>Bacteria</taxon>
        <taxon>Pseudomonadati</taxon>
        <taxon>Pseudomonadota</taxon>
        <taxon>Gammaproteobacteria</taxon>
        <taxon>Lysobacterales</taxon>
        <taxon>Rhodanobacteraceae</taxon>
        <taxon>Luteibacter</taxon>
    </lineage>
</organism>
<dbReference type="Proteomes" id="UP001237737">
    <property type="component" value="Unassembled WGS sequence"/>
</dbReference>
<reference evidence="2 3" key="1">
    <citation type="submission" date="2023-07" db="EMBL/GenBank/DDBJ databases">
        <title>Sorghum-associated microbial communities from plants grown in Nebraska, USA.</title>
        <authorList>
            <person name="Schachtman D."/>
        </authorList>
    </citation>
    <scope>NUCLEOTIDE SEQUENCE [LARGE SCALE GENOMIC DNA]</scope>
    <source>
        <strain evidence="2 3">CC60</strain>
    </source>
</reference>
<keyword evidence="3" id="KW-1185">Reference proteome</keyword>